<dbReference type="InterPro" id="IPR037894">
    <property type="entry name" value="CS_DYX1C1"/>
</dbReference>
<gene>
    <name evidence="13" type="ORF">HYH02_006562</name>
</gene>
<dbReference type="GO" id="GO:0003341">
    <property type="term" value="P:cilium movement"/>
    <property type="evidence" value="ECO:0007669"/>
    <property type="project" value="InterPro"/>
</dbReference>
<dbReference type="GO" id="GO:0036159">
    <property type="term" value="P:inner dynein arm assembly"/>
    <property type="evidence" value="ECO:0007669"/>
    <property type="project" value="TreeGrafter"/>
</dbReference>
<dbReference type="GO" id="GO:0036158">
    <property type="term" value="P:outer dynein arm assembly"/>
    <property type="evidence" value="ECO:0007669"/>
    <property type="project" value="TreeGrafter"/>
</dbReference>
<evidence type="ECO:0000313" key="14">
    <source>
        <dbReference type="Proteomes" id="UP000613740"/>
    </source>
</evidence>
<dbReference type="PROSITE" id="PS51203">
    <property type="entry name" value="CS"/>
    <property type="match status" value="1"/>
</dbReference>
<keyword evidence="14" id="KW-1185">Reference proteome</keyword>
<dbReference type="GO" id="GO:0120293">
    <property type="term" value="C:dynein axonemal particle"/>
    <property type="evidence" value="ECO:0007669"/>
    <property type="project" value="UniProtKB-SubCell"/>
</dbReference>
<dbReference type="PANTHER" id="PTHR46492">
    <property type="entry name" value="DYNEIN ASSEMBLY FACTOR 4, AXONEMAL"/>
    <property type="match status" value="1"/>
</dbReference>
<dbReference type="GO" id="GO:0005634">
    <property type="term" value="C:nucleus"/>
    <property type="evidence" value="ECO:0007669"/>
    <property type="project" value="UniProtKB-SubCell"/>
</dbReference>
<keyword evidence="3" id="KW-0963">Cytoplasm</keyword>
<feature type="domain" description="CS" evidence="12">
    <location>
        <begin position="2"/>
        <end position="86"/>
    </location>
</feature>
<evidence type="ECO:0000256" key="7">
    <source>
        <dbReference type="ARBA" id="ARBA00023242"/>
    </source>
</evidence>
<keyword evidence="8" id="KW-0966">Cell projection</keyword>
<dbReference type="OrthoDB" id="2423701at2759"/>
<dbReference type="Proteomes" id="UP000613740">
    <property type="component" value="Unassembled WGS sequence"/>
</dbReference>
<dbReference type="InterPro" id="IPR007052">
    <property type="entry name" value="CS_dom"/>
</dbReference>
<evidence type="ECO:0000256" key="2">
    <source>
        <dbReference type="ARBA" id="ARBA00004487"/>
    </source>
</evidence>
<evidence type="ECO:0000256" key="10">
    <source>
        <dbReference type="ARBA" id="ARBA00024430"/>
    </source>
</evidence>
<dbReference type="Pfam" id="PF04969">
    <property type="entry name" value="CS"/>
    <property type="match status" value="1"/>
</dbReference>
<protein>
    <recommendedName>
        <fullName evidence="10">Dynein axonemal assembly factor 4</fullName>
    </recommendedName>
</protein>
<keyword evidence="7" id="KW-0539">Nucleus</keyword>
<evidence type="ECO:0000256" key="11">
    <source>
        <dbReference type="SAM" id="MobiDB-lite"/>
    </source>
</evidence>
<evidence type="ECO:0000256" key="5">
    <source>
        <dbReference type="ARBA" id="ARBA00022803"/>
    </source>
</evidence>
<dbReference type="Gene3D" id="2.60.40.790">
    <property type="match status" value="1"/>
</dbReference>
<reference evidence="13" key="1">
    <citation type="journal article" date="2020" name="bioRxiv">
        <title>Comparative genomics of Chlamydomonas.</title>
        <authorList>
            <person name="Craig R.J."/>
            <person name="Hasan A.R."/>
            <person name="Ness R.W."/>
            <person name="Keightley P.D."/>
        </authorList>
    </citation>
    <scope>NUCLEOTIDE SEQUENCE</scope>
    <source>
        <strain evidence="13">CCAP 11/173</strain>
    </source>
</reference>
<feature type="region of interest" description="Disordered" evidence="11">
    <location>
        <begin position="159"/>
        <end position="316"/>
    </location>
</feature>
<evidence type="ECO:0000256" key="8">
    <source>
        <dbReference type="ARBA" id="ARBA00023273"/>
    </source>
</evidence>
<keyword evidence="4" id="KW-0677">Repeat</keyword>
<comment type="caution">
    <text evidence="13">The sequence shown here is derived from an EMBL/GenBank/DDBJ whole genome shotgun (WGS) entry which is preliminary data.</text>
</comment>
<dbReference type="SMART" id="SM00028">
    <property type="entry name" value="TPR"/>
    <property type="match status" value="2"/>
</dbReference>
<feature type="compositionally biased region" description="Acidic residues" evidence="11">
    <location>
        <begin position="170"/>
        <end position="185"/>
    </location>
</feature>
<organism evidence="13 14">
    <name type="scientific">Chlamydomonas schloesseri</name>
    <dbReference type="NCBI Taxonomy" id="2026947"/>
    <lineage>
        <taxon>Eukaryota</taxon>
        <taxon>Viridiplantae</taxon>
        <taxon>Chlorophyta</taxon>
        <taxon>core chlorophytes</taxon>
        <taxon>Chlorophyceae</taxon>
        <taxon>CS clade</taxon>
        <taxon>Chlamydomonadales</taxon>
        <taxon>Chlamydomonadaceae</taxon>
        <taxon>Chlamydomonas</taxon>
    </lineage>
</organism>
<dbReference type="Gene3D" id="1.25.40.10">
    <property type="entry name" value="Tetratricopeptide repeat domain"/>
    <property type="match status" value="1"/>
</dbReference>
<dbReference type="SUPFAM" id="SSF49764">
    <property type="entry name" value="HSP20-like chaperones"/>
    <property type="match status" value="1"/>
</dbReference>
<name>A0A835W6J7_9CHLO</name>
<evidence type="ECO:0000259" key="12">
    <source>
        <dbReference type="PROSITE" id="PS51203"/>
    </source>
</evidence>
<dbReference type="CDD" id="cd06469">
    <property type="entry name" value="p23_DYX1C1_like"/>
    <property type="match status" value="1"/>
</dbReference>
<dbReference type="PANTHER" id="PTHR46492:SF1">
    <property type="entry name" value="DYNEIN AXONEMAL ASSEMBLY FACTOR 4"/>
    <property type="match status" value="1"/>
</dbReference>
<dbReference type="SUPFAM" id="SSF48452">
    <property type="entry name" value="TPR-like"/>
    <property type="match status" value="1"/>
</dbReference>
<comment type="subcellular location">
    <subcellularLocation>
        <location evidence="2">Cell projection</location>
        <location evidence="2">Neuron projection</location>
    </subcellularLocation>
    <subcellularLocation>
        <location evidence="9">Dynein axonemal particle</location>
    </subcellularLocation>
    <subcellularLocation>
        <location evidence="1">Nucleus</location>
    </subcellularLocation>
</comment>
<dbReference type="InterPro" id="IPR011990">
    <property type="entry name" value="TPR-like_helical_dom_sf"/>
</dbReference>
<evidence type="ECO:0000256" key="9">
    <source>
        <dbReference type="ARBA" id="ARBA00024190"/>
    </source>
</evidence>
<evidence type="ECO:0000313" key="13">
    <source>
        <dbReference type="EMBL" id="KAG2439034.1"/>
    </source>
</evidence>
<feature type="compositionally biased region" description="Basic and acidic residues" evidence="11">
    <location>
        <begin position="204"/>
        <end position="232"/>
    </location>
</feature>
<evidence type="ECO:0000256" key="3">
    <source>
        <dbReference type="ARBA" id="ARBA00022490"/>
    </source>
</evidence>
<keyword evidence="6" id="KW-0524">Neurogenesis</keyword>
<evidence type="ECO:0000256" key="6">
    <source>
        <dbReference type="ARBA" id="ARBA00022902"/>
    </source>
</evidence>
<evidence type="ECO:0000256" key="4">
    <source>
        <dbReference type="ARBA" id="ARBA00022737"/>
    </source>
</evidence>
<keyword evidence="5" id="KW-0802">TPR repeat</keyword>
<dbReference type="InterPro" id="IPR052004">
    <property type="entry name" value="Dynein_assembly_factor_4"/>
</dbReference>
<dbReference type="InterPro" id="IPR019734">
    <property type="entry name" value="TPR_rpt"/>
</dbReference>
<accession>A0A835W6J7</accession>
<evidence type="ECO:0000256" key="1">
    <source>
        <dbReference type="ARBA" id="ARBA00004123"/>
    </source>
</evidence>
<sequence>MPLAPKYTWTETDVAIEVTVEVPGVSRSKADVFATDAYLKVNSPPYLFALDLNKDVDDTRSSATILPGKVVFTLFKREAGLWGVLAATGEKAALTSRRNASIDRAYAALEAARKARVERKQAEDKAATQRVMDTDRRKRAEVEARKAAELAAERGRLADWQQGLGLQQDPDAESDYEDEEGDDDEGHGTGSQQAAGAEAGGKGARGDKAAAAPDHPDYHGRGWRASDAKKDAGSSGDAVVTAGKAARSACGKATVESDEDEDADERRARGGRGVGSDSDEEEGGAAAAGGPAAAAPPASRPASFKPLPPPRAKLEPVQVTFTKLETGHLPAREHREEEIRAFRKQSRAAALEAGAGEGGGEATDLAERQPLFLKDKADGMFKAGNFSGALNAYSRAIALDDAAAGGPGPGPGAAGANPALRSNRAACLLALGRPAEAAEDCDRALELLAEPRNR</sequence>
<dbReference type="InterPro" id="IPR008978">
    <property type="entry name" value="HSP20-like_chaperone"/>
</dbReference>
<feature type="region of interest" description="Disordered" evidence="11">
    <location>
        <begin position="119"/>
        <end position="139"/>
    </location>
</feature>
<feature type="compositionally biased region" description="Low complexity" evidence="11">
    <location>
        <begin position="284"/>
        <end position="303"/>
    </location>
</feature>
<dbReference type="EMBL" id="JAEHOD010000041">
    <property type="protein sequence ID" value="KAG2439034.1"/>
    <property type="molecule type" value="Genomic_DNA"/>
</dbReference>
<proteinExistence type="predicted"/>
<dbReference type="AlphaFoldDB" id="A0A835W6J7"/>